<evidence type="ECO:0000256" key="6">
    <source>
        <dbReference type="ARBA" id="ARBA00022519"/>
    </source>
</evidence>
<keyword evidence="9 13" id="KW-1133">Transmembrane helix</keyword>
<dbReference type="Gene3D" id="3.30.70.3040">
    <property type="match status" value="1"/>
</dbReference>
<gene>
    <name evidence="16" type="ORF">COY37_11020</name>
</gene>
<keyword evidence="10 12" id="KW-0472">Membrane</keyword>
<evidence type="ECO:0000256" key="1">
    <source>
        <dbReference type="ARBA" id="ARBA00004429"/>
    </source>
</evidence>
<evidence type="ECO:0000313" key="16">
    <source>
        <dbReference type="EMBL" id="PIZ35045.1"/>
    </source>
</evidence>
<comment type="caution">
    <text evidence="16">The sequence shown here is derived from an EMBL/GenBank/DDBJ whole genome shotgun (WGS) entry which is preliminary data.</text>
</comment>
<name>A0A2M7T525_9ACTN</name>
<dbReference type="InterPro" id="IPR004513">
    <property type="entry name" value="FtsX"/>
</dbReference>
<dbReference type="InterPro" id="IPR003838">
    <property type="entry name" value="ABC3_permease_C"/>
</dbReference>
<dbReference type="PANTHER" id="PTHR47755">
    <property type="entry name" value="CELL DIVISION PROTEIN FTSX"/>
    <property type="match status" value="1"/>
</dbReference>
<evidence type="ECO:0000256" key="4">
    <source>
        <dbReference type="ARBA" id="ARBA00021907"/>
    </source>
</evidence>
<dbReference type="PANTHER" id="PTHR47755:SF1">
    <property type="entry name" value="CELL DIVISION PROTEIN FTSX"/>
    <property type="match status" value="1"/>
</dbReference>
<accession>A0A2M7T525</accession>
<proteinExistence type="inferred from homology"/>
<feature type="domain" description="FtsX extracellular" evidence="15">
    <location>
        <begin position="58"/>
        <end position="149"/>
    </location>
</feature>
<keyword evidence="5 12" id="KW-1003">Cell membrane</keyword>
<dbReference type="RefSeq" id="WP_286977570.1">
    <property type="nucleotide sequence ID" value="NZ_PEXG01000166.1"/>
</dbReference>
<dbReference type="NCBIfam" id="NF038347">
    <property type="entry name" value="FtsX_Gpos"/>
    <property type="match status" value="1"/>
</dbReference>
<evidence type="ECO:0000256" key="11">
    <source>
        <dbReference type="ARBA" id="ARBA00023306"/>
    </source>
</evidence>
<evidence type="ECO:0000313" key="17">
    <source>
        <dbReference type="Proteomes" id="UP000230956"/>
    </source>
</evidence>
<evidence type="ECO:0000256" key="12">
    <source>
        <dbReference type="PIRNR" id="PIRNR003097"/>
    </source>
</evidence>
<feature type="transmembrane region" description="Helical" evidence="13">
    <location>
        <begin position="20"/>
        <end position="47"/>
    </location>
</feature>
<feature type="domain" description="ABC3 transporter permease C-terminal" evidence="14">
    <location>
        <begin position="172"/>
        <end position="291"/>
    </location>
</feature>
<evidence type="ECO:0000256" key="5">
    <source>
        <dbReference type="ARBA" id="ARBA00022475"/>
    </source>
</evidence>
<dbReference type="GO" id="GO:0005886">
    <property type="term" value="C:plasma membrane"/>
    <property type="evidence" value="ECO:0007669"/>
    <property type="project" value="UniProtKB-SubCell"/>
</dbReference>
<keyword evidence="11 12" id="KW-0131">Cell cycle</keyword>
<comment type="similarity">
    <text evidence="2 12">Belongs to the ABC-4 integral membrane protein family. FtsX subfamily.</text>
</comment>
<feature type="transmembrane region" description="Helical" evidence="13">
    <location>
        <begin position="168"/>
        <end position="189"/>
    </location>
</feature>
<dbReference type="AlphaFoldDB" id="A0A2M7T525"/>
<feature type="transmembrane region" description="Helical" evidence="13">
    <location>
        <begin position="226"/>
        <end position="243"/>
    </location>
</feature>
<evidence type="ECO:0000256" key="9">
    <source>
        <dbReference type="ARBA" id="ARBA00022989"/>
    </source>
</evidence>
<dbReference type="Pfam" id="PF02687">
    <property type="entry name" value="FtsX"/>
    <property type="match status" value="1"/>
</dbReference>
<protein>
    <recommendedName>
        <fullName evidence="4 12">Cell division protein FtsX</fullName>
    </recommendedName>
</protein>
<dbReference type="InterPro" id="IPR058204">
    <property type="entry name" value="FtsX_firmicutes-type"/>
</dbReference>
<keyword evidence="8 13" id="KW-0812">Transmembrane</keyword>
<organism evidence="16 17">
    <name type="scientific">Candidatus Aquicultor secundus</name>
    <dbReference type="NCBI Taxonomy" id="1973895"/>
    <lineage>
        <taxon>Bacteria</taxon>
        <taxon>Bacillati</taxon>
        <taxon>Actinomycetota</taxon>
        <taxon>Candidatus Aquicultoria</taxon>
        <taxon>Candidatus Aquicultorales</taxon>
        <taxon>Candidatus Aquicultoraceae</taxon>
        <taxon>Candidatus Aquicultor</taxon>
    </lineage>
</organism>
<dbReference type="NCBIfam" id="TIGR00439">
    <property type="entry name" value="FtsX_Gneg"/>
    <property type="match status" value="1"/>
</dbReference>
<evidence type="ECO:0000256" key="7">
    <source>
        <dbReference type="ARBA" id="ARBA00022618"/>
    </source>
</evidence>
<dbReference type="EMBL" id="PFNG01000256">
    <property type="protein sequence ID" value="PIZ35045.1"/>
    <property type="molecule type" value="Genomic_DNA"/>
</dbReference>
<comment type="subunit">
    <text evidence="3">Forms a membrane-associated complex with FtsE.</text>
</comment>
<dbReference type="PIRSF" id="PIRSF003097">
    <property type="entry name" value="FtsX"/>
    <property type="match status" value="1"/>
</dbReference>
<comment type="subcellular location">
    <subcellularLocation>
        <location evidence="1">Cell inner membrane</location>
        <topology evidence="1">Multi-pass membrane protein</topology>
    </subcellularLocation>
</comment>
<feature type="transmembrane region" description="Helical" evidence="13">
    <location>
        <begin position="263"/>
        <end position="286"/>
    </location>
</feature>
<evidence type="ECO:0000256" key="2">
    <source>
        <dbReference type="ARBA" id="ARBA00007379"/>
    </source>
</evidence>
<evidence type="ECO:0000256" key="10">
    <source>
        <dbReference type="ARBA" id="ARBA00023136"/>
    </source>
</evidence>
<dbReference type="InterPro" id="IPR047590">
    <property type="entry name" value="FtsX_proteobact-type"/>
</dbReference>
<keyword evidence="6" id="KW-0997">Cell inner membrane</keyword>
<evidence type="ECO:0000256" key="8">
    <source>
        <dbReference type="ARBA" id="ARBA00022692"/>
    </source>
</evidence>
<reference evidence="17" key="1">
    <citation type="submission" date="2017-09" db="EMBL/GenBank/DDBJ databases">
        <title>Depth-based differentiation of microbial function through sediment-hosted aquifers and enrichment of novel symbionts in the deep terrestrial subsurface.</title>
        <authorList>
            <person name="Probst A.J."/>
            <person name="Ladd B."/>
            <person name="Jarett J.K."/>
            <person name="Geller-Mcgrath D.E."/>
            <person name="Sieber C.M.K."/>
            <person name="Emerson J.B."/>
            <person name="Anantharaman K."/>
            <person name="Thomas B.C."/>
            <person name="Malmstrom R."/>
            <person name="Stieglmeier M."/>
            <person name="Klingl A."/>
            <person name="Woyke T."/>
            <person name="Ryan C.M."/>
            <person name="Banfield J.F."/>
        </authorList>
    </citation>
    <scope>NUCLEOTIDE SEQUENCE [LARGE SCALE GENOMIC DNA]</scope>
</reference>
<evidence type="ECO:0000259" key="15">
    <source>
        <dbReference type="Pfam" id="PF18075"/>
    </source>
</evidence>
<sequence length="292" mass="33085">MSYRPFYFLKESFNSLKKNWAINMAAITTVALSLLVVGFFMLVAFTVNNWMKMTEQKVEVVVFLNEGVPAESVEALQSEIMSWGEVKKVTYVSKEQALERLKQQFKDTDMLKMIEGNPLPESLELSLKNPQKAEDVVARLKGRSEIDEIRHDRKTVEKLFAFTKMARWFGVSFAGLLAFASLVLISNAIRLAIYARRKEVAIMRLVGASNWFIRWPFLFEGIIQGLIGALIAIILLYLIQVSIIDKIKDVLKFLPLGFSSQDFYQLIFGLIVAGIMIGAAGSALALRRFLRV</sequence>
<evidence type="ECO:0000256" key="13">
    <source>
        <dbReference type="SAM" id="Phobius"/>
    </source>
</evidence>
<dbReference type="Proteomes" id="UP000230956">
    <property type="component" value="Unassembled WGS sequence"/>
</dbReference>
<dbReference type="GO" id="GO:0051301">
    <property type="term" value="P:cell division"/>
    <property type="evidence" value="ECO:0007669"/>
    <property type="project" value="UniProtKB-KW"/>
</dbReference>
<dbReference type="Pfam" id="PF18075">
    <property type="entry name" value="FtsX_ECD"/>
    <property type="match status" value="1"/>
</dbReference>
<dbReference type="InterPro" id="IPR040690">
    <property type="entry name" value="FtsX_ECD"/>
</dbReference>
<keyword evidence="7 12" id="KW-0132">Cell division</keyword>
<evidence type="ECO:0000256" key="3">
    <source>
        <dbReference type="ARBA" id="ARBA00011160"/>
    </source>
</evidence>
<evidence type="ECO:0000259" key="14">
    <source>
        <dbReference type="Pfam" id="PF02687"/>
    </source>
</evidence>